<organism evidence="1 2">
    <name type="scientific">Moraxella ovis</name>
    <dbReference type="NCBI Taxonomy" id="29433"/>
    <lineage>
        <taxon>Bacteria</taxon>
        <taxon>Pseudomonadati</taxon>
        <taxon>Pseudomonadota</taxon>
        <taxon>Gammaproteobacteria</taxon>
        <taxon>Moraxellales</taxon>
        <taxon>Moraxellaceae</taxon>
        <taxon>Moraxella</taxon>
    </lineage>
</organism>
<sequence length="46" mass="5647">MRYFYYGCLQTIPFKINKLNTIFDSFVYKKILKCKQLQALYIKTCR</sequence>
<protein>
    <submittedName>
        <fullName evidence="1">Uncharacterized protein</fullName>
    </submittedName>
</protein>
<reference evidence="1 2" key="1">
    <citation type="submission" date="2018-06" db="EMBL/GenBank/DDBJ databases">
        <authorList>
            <consortium name="Pathogen Informatics"/>
            <person name="Doyle S."/>
        </authorList>
    </citation>
    <scope>NUCLEOTIDE SEQUENCE [LARGE SCALE GENOMIC DNA]</scope>
    <source>
        <strain evidence="1 2">NCTC11227</strain>
    </source>
</reference>
<evidence type="ECO:0000313" key="1">
    <source>
        <dbReference type="EMBL" id="STY98619.1"/>
    </source>
</evidence>
<dbReference type="EMBL" id="UGPW01000003">
    <property type="protein sequence ID" value="STY98619.1"/>
    <property type="molecule type" value="Genomic_DNA"/>
</dbReference>
<gene>
    <name evidence="1" type="ORF">NCTC11227_02295</name>
</gene>
<dbReference type="AlphaFoldDB" id="A0A378QCH7"/>
<accession>A0A378QCH7</accession>
<name>A0A378QCH7_9GAMM</name>
<evidence type="ECO:0000313" key="2">
    <source>
        <dbReference type="Proteomes" id="UP000255102"/>
    </source>
</evidence>
<dbReference type="Proteomes" id="UP000255102">
    <property type="component" value="Unassembled WGS sequence"/>
</dbReference>
<proteinExistence type="predicted"/>